<dbReference type="NCBIfam" id="TIGR01034">
    <property type="entry name" value="metK"/>
    <property type="match status" value="1"/>
</dbReference>
<feature type="domain" description="S-adenosylmethionine synthetase C-terminal" evidence="18">
    <location>
        <begin position="228"/>
        <end position="366"/>
    </location>
</feature>
<evidence type="ECO:0000259" key="18">
    <source>
        <dbReference type="Pfam" id="PF02773"/>
    </source>
</evidence>
<evidence type="ECO:0000256" key="1">
    <source>
        <dbReference type="ARBA" id="ARBA00001946"/>
    </source>
</evidence>
<dbReference type="Gene3D" id="3.30.300.10">
    <property type="match status" value="3"/>
</dbReference>
<evidence type="ECO:0000256" key="5">
    <source>
        <dbReference type="ARBA" id="ARBA00012828"/>
    </source>
</evidence>
<dbReference type="SUPFAM" id="SSF55973">
    <property type="entry name" value="S-adenosylmethionine synthetase"/>
    <property type="match status" value="3"/>
</dbReference>
<dbReference type="InterPro" id="IPR022628">
    <property type="entry name" value="S-AdoMet_synt_N"/>
</dbReference>
<evidence type="ECO:0000256" key="14">
    <source>
        <dbReference type="RuleBase" id="RU000542"/>
    </source>
</evidence>
<dbReference type="PROSITE" id="PS00377">
    <property type="entry name" value="ADOMET_SYNTHASE_2"/>
    <property type="match status" value="1"/>
</dbReference>
<evidence type="ECO:0000256" key="4">
    <source>
        <dbReference type="ARBA" id="ARBA00009685"/>
    </source>
</evidence>
<evidence type="ECO:0000256" key="9">
    <source>
        <dbReference type="ARBA" id="ARBA00022741"/>
    </source>
</evidence>
<comment type="subunit">
    <text evidence="14">Homotetramer.</text>
</comment>
<dbReference type="RefSeq" id="WP_258568404.1">
    <property type="nucleotide sequence ID" value="NZ_CP092900.1"/>
</dbReference>
<comment type="similarity">
    <text evidence="4 15">Belongs to the AdoMet synthase family.</text>
</comment>
<sequence length="373" mass="40868">MSYRLVTSESVSDGHPDKIADQISDAVLDQALMLDKHARVACETIIKGKWIGLAGELTASSDINYADAVCSVLSEVYNRKVCASELELLIHMGLQSKEIAHGVDHYRDARIGAGDQGVMFGYACNENNLFMPYSVVLSHQLMQQQKRVRQSNPMLGADAKAQVTMAYTGNQPSYVDTVLISTQHVAEFSLSDLRALVQNEILDPIIPKDLITEETRFVINPAGSFIEGGPDADCGLTGRKIIVDTYGGVGHHGGGAFSGKDATKVDRTGAYMARYVAKHIVAADLAERCEVQLAYAIGKSRPVAVSINTFGTFKIPESMILSKVESIFDFSTEAMIVALELNQPIFRQVAAFGHFGRSDLDLPWERLDRMERF</sequence>
<evidence type="ECO:0000256" key="6">
    <source>
        <dbReference type="ARBA" id="ARBA00022563"/>
    </source>
</evidence>
<keyword evidence="8 14" id="KW-0479">Metal-binding</keyword>
<reference evidence="19 20" key="1">
    <citation type="journal article" date="2022" name="Nat. Microbiol.">
        <title>The microbiome of a bacterivorous marine choanoflagellate contains a resource-demanding obligate bacterial associate.</title>
        <authorList>
            <person name="Needham D.M."/>
            <person name="Poirier C."/>
            <person name="Bachy C."/>
            <person name="George E.E."/>
            <person name="Wilken S."/>
            <person name="Yung C.C.M."/>
            <person name="Limardo A.J."/>
            <person name="Morando M."/>
            <person name="Sudek L."/>
            <person name="Malmstrom R.R."/>
            <person name="Keeling P.J."/>
            <person name="Santoro A.E."/>
            <person name="Worden A.Z."/>
        </authorList>
    </citation>
    <scope>NUCLEOTIDE SEQUENCE [LARGE SCALE GENOMIC DNA]</scope>
    <source>
        <strain evidence="19 20">Comchoano-1</strain>
    </source>
</reference>
<evidence type="ECO:0000256" key="7">
    <source>
        <dbReference type="ARBA" id="ARBA00022679"/>
    </source>
</evidence>
<dbReference type="Pfam" id="PF00438">
    <property type="entry name" value="S-AdoMet_synt_N"/>
    <property type="match status" value="1"/>
</dbReference>
<keyword evidence="12 14" id="KW-0630">Potassium</keyword>
<keyword evidence="6" id="KW-0554">One-carbon metabolism</keyword>
<evidence type="ECO:0000256" key="3">
    <source>
        <dbReference type="ARBA" id="ARBA00005224"/>
    </source>
</evidence>
<evidence type="ECO:0000256" key="15">
    <source>
        <dbReference type="RuleBase" id="RU004462"/>
    </source>
</evidence>
<dbReference type="InterPro" id="IPR022629">
    <property type="entry name" value="S-AdoMet_synt_central"/>
</dbReference>
<evidence type="ECO:0000313" key="19">
    <source>
        <dbReference type="EMBL" id="UTC24619.1"/>
    </source>
</evidence>
<dbReference type="InterPro" id="IPR022636">
    <property type="entry name" value="S-AdoMet_synthetase_sfam"/>
</dbReference>
<dbReference type="InterPro" id="IPR002133">
    <property type="entry name" value="S-AdoMet_synthetase"/>
</dbReference>
<dbReference type="CDD" id="cd18079">
    <property type="entry name" value="S-AdoMet_synt"/>
    <property type="match status" value="1"/>
</dbReference>
<comment type="pathway">
    <text evidence="3">Amino-acid biosynthesis; S-adenosyl-L-methionine biosynthesis; S-adenosyl-L-methionine from L-methionine: step 1/1.</text>
</comment>
<organism evidence="19 20">
    <name type="scientific">Candidatus Comchoanobacter bicostacola</name>
    <dbReference type="NCBI Taxonomy" id="2919598"/>
    <lineage>
        <taxon>Bacteria</taxon>
        <taxon>Pseudomonadati</taxon>
        <taxon>Pseudomonadota</taxon>
        <taxon>Gammaproteobacteria</taxon>
        <taxon>Candidatus Comchoanobacterales</taxon>
        <taxon>Candidatus Comchoanobacteraceae</taxon>
        <taxon>Candidatus Comchoanobacter</taxon>
    </lineage>
</organism>
<keyword evidence="10" id="KW-0067">ATP-binding</keyword>
<evidence type="ECO:0000256" key="12">
    <source>
        <dbReference type="ARBA" id="ARBA00022958"/>
    </source>
</evidence>
<feature type="domain" description="S-adenosylmethionine synthetase N-terminal" evidence="16">
    <location>
        <begin position="5"/>
        <end position="79"/>
    </location>
</feature>
<dbReference type="EC" id="2.5.1.6" evidence="5 13"/>
<evidence type="ECO:0000256" key="8">
    <source>
        <dbReference type="ARBA" id="ARBA00022723"/>
    </source>
</evidence>
<evidence type="ECO:0000256" key="13">
    <source>
        <dbReference type="NCBIfam" id="TIGR01034"/>
    </source>
</evidence>
<name>A0ABY5DM25_9GAMM</name>
<dbReference type="PROSITE" id="PS00376">
    <property type="entry name" value="ADOMET_SYNTHASE_1"/>
    <property type="match status" value="1"/>
</dbReference>
<keyword evidence="20" id="KW-1185">Reference proteome</keyword>
<keyword evidence="9" id="KW-0547">Nucleotide-binding</keyword>
<keyword evidence="7 19" id="KW-0808">Transferase</keyword>
<feature type="domain" description="S-adenosylmethionine synthetase central" evidence="17">
    <location>
        <begin position="111"/>
        <end position="225"/>
    </location>
</feature>
<evidence type="ECO:0000313" key="20">
    <source>
        <dbReference type="Proteomes" id="UP001055955"/>
    </source>
</evidence>
<accession>A0ABY5DM25</accession>
<dbReference type="GO" id="GO:0004478">
    <property type="term" value="F:methionine adenosyltransferase activity"/>
    <property type="evidence" value="ECO:0007669"/>
    <property type="project" value="UniProtKB-EC"/>
</dbReference>
<comment type="subcellular location">
    <subcellularLocation>
        <location evidence="14">Cytoplasm</location>
    </subcellularLocation>
</comment>
<dbReference type="Pfam" id="PF02773">
    <property type="entry name" value="S-AdoMet_synt_C"/>
    <property type="match status" value="1"/>
</dbReference>
<dbReference type="InterPro" id="IPR022631">
    <property type="entry name" value="ADOMET_SYNTHASE_CS"/>
</dbReference>
<comment type="cofactor">
    <cofactor evidence="1">
        <name>Mg(2+)</name>
        <dbReference type="ChEBI" id="CHEBI:18420"/>
    </cofactor>
</comment>
<evidence type="ECO:0000259" key="17">
    <source>
        <dbReference type="Pfam" id="PF02772"/>
    </source>
</evidence>
<dbReference type="Pfam" id="PF02772">
    <property type="entry name" value="S-AdoMet_synt_M"/>
    <property type="match status" value="1"/>
</dbReference>
<dbReference type="PIRSF" id="PIRSF000497">
    <property type="entry name" value="MAT"/>
    <property type="match status" value="1"/>
</dbReference>
<dbReference type="PANTHER" id="PTHR11964">
    <property type="entry name" value="S-ADENOSYLMETHIONINE SYNTHETASE"/>
    <property type="match status" value="1"/>
</dbReference>
<dbReference type="Proteomes" id="UP001055955">
    <property type="component" value="Chromosome"/>
</dbReference>
<evidence type="ECO:0000256" key="11">
    <source>
        <dbReference type="ARBA" id="ARBA00022842"/>
    </source>
</evidence>
<protein>
    <recommendedName>
        <fullName evidence="5 13">Methionine adenosyltransferase</fullName>
        <ecNumber evidence="5 13">2.5.1.6</ecNumber>
    </recommendedName>
</protein>
<evidence type="ECO:0000259" key="16">
    <source>
        <dbReference type="Pfam" id="PF00438"/>
    </source>
</evidence>
<evidence type="ECO:0000256" key="2">
    <source>
        <dbReference type="ARBA" id="ARBA00001958"/>
    </source>
</evidence>
<proteinExistence type="inferred from homology"/>
<comment type="cofactor">
    <cofactor evidence="2">
        <name>K(+)</name>
        <dbReference type="ChEBI" id="CHEBI:29103"/>
    </cofactor>
</comment>
<evidence type="ECO:0000256" key="10">
    <source>
        <dbReference type="ARBA" id="ARBA00022840"/>
    </source>
</evidence>
<keyword evidence="11 14" id="KW-0460">Magnesium</keyword>
<dbReference type="InterPro" id="IPR022630">
    <property type="entry name" value="S-AdoMet_synt_C"/>
</dbReference>
<dbReference type="EMBL" id="CP092900">
    <property type="protein sequence ID" value="UTC24619.1"/>
    <property type="molecule type" value="Genomic_DNA"/>
</dbReference>
<gene>
    <name evidence="19" type="primary">metK</name>
    <name evidence="19" type="ORF">MMH89_00365</name>
</gene>